<dbReference type="RefSeq" id="WP_048088952.1">
    <property type="nucleotide sequence ID" value="NZ_JMIY01000001.1"/>
</dbReference>
<accession>A0A062VE72</accession>
<evidence type="ECO:0000313" key="1">
    <source>
        <dbReference type="EMBL" id="KCZ73475.1"/>
    </source>
</evidence>
<evidence type="ECO:0000313" key="2">
    <source>
        <dbReference type="Proteomes" id="UP000027153"/>
    </source>
</evidence>
<reference evidence="1 2" key="1">
    <citation type="journal article" date="2013" name="Nature">
        <title>Anaerobic oxidation of methane coupled to nitrate reduction in a novel archaeal lineage.</title>
        <authorList>
            <person name="Haroon M.F."/>
            <person name="Hu S."/>
            <person name="Shi Y."/>
            <person name="Imelfort M."/>
            <person name="Keller J."/>
            <person name="Hugenholtz P."/>
            <person name="Yuan Z."/>
            <person name="Tyson G.W."/>
        </authorList>
    </citation>
    <scope>NUCLEOTIDE SEQUENCE [LARGE SCALE GENOMIC DNA]</scope>
    <source>
        <strain evidence="1 2">ANME-2d</strain>
    </source>
</reference>
<sequence length="110" mass="12977">MLDQNHIAQRSLNSITNRITDELREIKSARLRIESLEKHYSEAVASGQLLPEELQELEKKTSVERERLTEKVYRTQSIVIRLQAVQDGVLWRLRESERLLEEAGNIRLYF</sequence>
<comment type="caution">
    <text evidence="1">The sequence shown here is derived from an EMBL/GenBank/DDBJ whole genome shotgun (WGS) entry which is preliminary data.</text>
</comment>
<proteinExistence type="predicted"/>
<dbReference type="Proteomes" id="UP000027153">
    <property type="component" value="Unassembled WGS sequence"/>
</dbReference>
<dbReference type="EMBL" id="JMIY01000001">
    <property type="protein sequence ID" value="KCZ73475.1"/>
    <property type="molecule type" value="Genomic_DNA"/>
</dbReference>
<dbReference type="AlphaFoldDB" id="A0A062VE72"/>
<name>A0A062VE72_9EURY</name>
<gene>
    <name evidence="1" type="ORF">ANME2D_00543</name>
</gene>
<organism evidence="1 2">
    <name type="scientific">Candidatus Methanoperedens nitratireducens</name>
    <dbReference type="NCBI Taxonomy" id="1392998"/>
    <lineage>
        <taxon>Archaea</taxon>
        <taxon>Methanobacteriati</taxon>
        <taxon>Methanobacteriota</taxon>
        <taxon>Stenosarchaea group</taxon>
        <taxon>Methanomicrobia</taxon>
        <taxon>Methanosarcinales</taxon>
        <taxon>ANME-2 cluster</taxon>
        <taxon>Candidatus Methanoperedentaceae</taxon>
        <taxon>Candidatus Methanoperedens</taxon>
    </lineage>
</organism>
<keyword evidence="2" id="KW-1185">Reference proteome</keyword>
<protein>
    <submittedName>
        <fullName evidence="1">Uncharacterized protein</fullName>
    </submittedName>
</protein>